<proteinExistence type="predicted"/>
<evidence type="ECO:0000313" key="2">
    <source>
        <dbReference type="EMBL" id="KAK9295493.1"/>
    </source>
</evidence>
<feature type="region of interest" description="Disordered" evidence="1">
    <location>
        <begin position="1"/>
        <end position="84"/>
    </location>
</feature>
<dbReference type="EMBL" id="JAWNGG020000257">
    <property type="protein sequence ID" value="KAK9295493.1"/>
    <property type="molecule type" value="Genomic_DNA"/>
</dbReference>
<reference evidence="2 3" key="1">
    <citation type="submission" date="2024-05" db="EMBL/GenBank/DDBJ databases">
        <title>The nuclear and mitochondrial genome assemblies of Tetragonisca angustula (Apidae: Meliponini), a tiny yet remarkable pollinator in the Neotropics.</title>
        <authorList>
            <person name="Ferrari R."/>
            <person name="Ricardo P.C."/>
            <person name="Dias F.C."/>
            <person name="Araujo N.S."/>
            <person name="Soares D.O."/>
            <person name="Zhou Q.-S."/>
            <person name="Zhu C.-D."/>
            <person name="Coutinho L."/>
            <person name="Airas M.C."/>
            <person name="Batista T.M."/>
        </authorList>
    </citation>
    <scope>NUCLEOTIDE SEQUENCE [LARGE SCALE GENOMIC DNA]</scope>
    <source>
        <strain evidence="2">ASF017062</strain>
        <tissue evidence="2">Abdomen</tissue>
    </source>
</reference>
<feature type="region of interest" description="Disordered" evidence="1">
    <location>
        <begin position="108"/>
        <end position="138"/>
    </location>
</feature>
<evidence type="ECO:0000256" key="1">
    <source>
        <dbReference type="SAM" id="MobiDB-lite"/>
    </source>
</evidence>
<dbReference type="AlphaFoldDB" id="A0AAW0ZDN1"/>
<gene>
    <name evidence="2" type="ORF">QLX08_010194</name>
</gene>
<keyword evidence="3" id="KW-1185">Reference proteome</keyword>
<name>A0AAW0ZDN1_9HYME</name>
<feature type="compositionally biased region" description="Basic and acidic residues" evidence="1">
    <location>
        <begin position="40"/>
        <end position="52"/>
    </location>
</feature>
<protein>
    <submittedName>
        <fullName evidence="2">Uncharacterized protein</fullName>
    </submittedName>
</protein>
<evidence type="ECO:0000313" key="3">
    <source>
        <dbReference type="Proteomes" id="UP001432146"/>
    </source>
</evidence>
<feature type="compositionally biased region" description="Basic residues" evidence="1">
    <location>
        <begin position="117"/>
        <end position="127"/>
    </location>
</feature>
<accession>A0AAW0ZDN1</accession>
<organism evidence="2 3">
    <name type="scientific">Tetragonisca angustula</name>
    <dbReference type="NCBI Taxonomy" id="166442"/>
    <lineage>
        <taxon>Eukaryota</taxon>
        <taxon>Metazoa</taxon>
        <taxon>Ecdysozoa</taxon>
        <taxon>Arthropoda</taxon>
        <taxon>Hexapoda</taxon>
        <taxon>Insecta</taxon>
        <taxon>Pterygota</taxon>
        <taxon>Neoptera</taxon>
        <taxon>Endopterygota</taxon>
        <taxon>Hymenoptera</taxon>
        <taxon>Apocrita</taxon>
        <taxon>Aculeata</taxon>
        <taxon>Apoidea</taxon>
        <taxon>Anthophila</taxon>
        <taxon>Apidae</taxon>
        <taxon>Tetragonisca</taxon>
    </lineage>
</organism>
<dbReference type="Proteomes" id="UP001432146">
    <property type="component" value="Unassembled WGS sequence"/>
</dbReference>
<sequence length="176" mass="19737">MPLQIYVRGTTHQHRQESEAASAKKPFPPYKFSPECPDTSYERGPLRVERRGRGPNLVPRARPTPATPLGGSTRPVRLLPNTNKTGRAPLEYLYTATETELARRLPEKRRLPDTGGRTRRTGTHSKQRSIFQISGPFPSPNKWIKEGRRIQSSTGSTRSLCGTWPLTQTCMSAILS</sequence>
<comment type="caution">
    <text evidence="2">The sequence shown here is derived from an EMBL/GenBank/DDBJ whole genome shotgun (WGS) entry which is preliminary data.</text>
</comment>